<accession>A0AAN6X9P5</accession>
<evidence type="ECO:0000313" key="2">
    <source>
        <dbReference type="Proteomes" id="UP001303160"/>
    </source>
</evidence>
<comment type="caution">
    <text evidence="1">The sequence shown here is derived from an EMBL/GenBank/DDBJ whole genome shotgun (WGS) entry which is preliminary data.</text>
</comment>
<proteinExistence type="predicted"/>
<protein>
    <submittedName>
        <fullName evidence="1">Uncharacterized protein</fullName>
    </submittedName>
</protein>
<dbReference type="EMBL" id="MU864048">
    <property type="protein sequence ID" value="KAK4194642.1"/>
    <property type="molecule type" value="Genomic_DNA"/>
</dbReference>
<organism evidence="1 2">
    <name type="scientific">Triangularia verruculosa</name>
    <dbReference type="NCBI Taxonomy" id="2587418"/>
    <lineage>
        <taxon>Eukaryota</taxon>
        <taxon>Fungi</taxon>
        <taxon>Dikarya</taxon>
        <taxon>Ascomycota</taxon>
        <taxon>Pezizomycotina</taxon>
        <taxon>Sordariomycetes</taxon>
        <taxon>Sordariomycetidae</taxon>
        <taxon>Sordariales</taxon>
        <taxon>Podosporaceae</taxon>
        <taxon>Triangularia</taxon>
    </lineage>
</organism>
<dbReference type="Proteomes" id="UP001303160">
    <property type="component" value="Unassembled WGS sequence"/>
</dbReference>
<evidence type="ECO:0000313" key="1">
    <source>
        <dbReference type="EMBL" id="KAK4194642.1"/>
    </source>
</evidence>
<dbReference type="AlphaFoldDB" id="A0AAN6X9P5"/>
<reference evidence="1" key="1">
    <citation type="journal article" date="2023" name="Mol. Phylogenet. Evol.">
        <title>Genome-scale phylogeny and comparative genomics of the fungal order Sordariales.</title>
        <authorList>
            <person name="Hensen N."/>
            <person name="Bonometti L."/>
            <person name="Westerberg I."/>
            <person name="Brannstrom I.O."/>
            <person name="Guillou S."/>
            <person name="Cros-Aarteil S."/>
            <person name="Calhoun S."/>
            <person name="Haridas S."/>
            <person name="Kuo A."/>
            <person name="Mondo S."/>
            <person name="Pangilinan J."/>
            <person name="Riley R."/>
            <person name="LaButti K."/>
            <person name="Andreopoulos B."/>
            <person name="Lipzen A."/>
            <person name="Chen C."/>
            <person name="Yan M."/>
            <person name="Daum C."/>
            <person name="Ng V."/>
            <person name="Clum A."/>
            <person name="Steindorff A."/>
            <person name="Ohm R.A."/>
            <person name="Martin F."/>
            <person name="Silar P."/>
            <person name="Natvig D.O."/>
            <person name="Lalanne C."/>
            <person name="Gautier V."/>
            <person name="Ament-Velasquez S.L."/>
            <person name="Kruys A."/>
            <person name="Hutchinson M.I."/>
            <person name="Powell A.J."/>
            <person name="Barry K."/>
            <person name="Miller A.N."/>
            <person name="Grigoriev I.V."/>
            <person name="Debuchy R."/>
            <person name="Gladieux P."/>
            <person name="Hiltunen Thoren M."/>
            <person name="Johannesson H."/>
        </authorList>
    </citation>
    <scope>NUCLEOTIDE SEQUENCE</scope>
    <source>
        <strain evidence="1">CBS 315.58</strain>
    </source>
</reference>
<name>A0AAN6X9P5_9PEZI</name>
<reference evidence="1" key="2">
    <citation type="submission" date="2023-05" db="EMBL/GenBank/DDBJ databases">
        <authorList>
            <consortium name="Lawrence Berkeley National Laboratory"/>
            <person name="Steindorff A."/>
            <person name="Hensen N."/>
            <person name="Bonometti L."/>
            <person name="Westerberg I."/>
            <person name="Brannstrom I.O."/>
            <person name="Guillou S."/>
            <person name="Cros-Aarteil S."/>
            <person name="Calhoun S."/>
            <person name="Haridas S."/>
            <person name="Kuo A."/>
            <person name="Mondo S."/>
            <person name="Pangilinan J."/>
            <person name="Riley R."/>
            <person name="Labutti K."/>
            <person name="Andreopoulos B."/>
            <person name="Lipzen A."/>
            <person name="Chen C."/>
            <person name="Yanf M."/>
            <person name="Daum C."/>
            <person name="Ng V."/>
            <person name="Clum A."/>
            <person name="Ohm R."/>
            <person name="Martin F."/>
            <person name="Silar P."/>
            <person name="Natvig D."/>
            <person name="Lalanne C."/>
            <person name="Gautier V."/>
            <person name="Ament-Velasquez S.L."/>
            <person name="Kruys A."/>
            <person name="Hutchinson M.I."/>
            <person name="Powell A.J."/>
            <person name="Barry K."/>
            <person name="Miller A.N."/>
            <person name="Grigoriev I.V."/>
            <person name="Debuchy R."/>
            <person name="Gladieux P."/>
            <person name="Thoren M.H."/>
            <person name="Johannesson H."/>
        </authorList>
    </citation>
    <scope>NUCLEOTIDE SEQUENCE</scope>
    <source>
        <strain evidence="1">CBS 315.58</strain>
    </source>
</reference>
<gene>
    <name evidence="1" type="ORF">QBC40DRAFT_353131</name>
</gene>
<sequence>MPRTGPYIGIKLPRPGPAPVSPTFLELCAATCALIELGSRRTEDLLMAWFPTNARNNCPGADGDAVCANKRADGLRHHMCFSGTATDPEGYTRAVSLDGLRRHPLVSPLLAARGLRVFLARIWRSVRAWGADEDHEMRGCFDEVTKIRRSRPVEEADICRLDQSRFGFTDSAVAQQLRSDTWAWASAKAAGGINTTCLSGSSVEDQTNATMITKIPREGTAAVVSIGLS</sequence>
<keyword evidence="2" id="KW-1185">Reference proteome</keyword>